<keyword evidence="4 8" id="KW-0812">Transmembrane</keyword>
<evidence type="ECO:0000313" key="10">
    <source>
        <dbReference type="EMBL" id="GGX59161.1"/>
    </source>
</evidence>
<evidence type="ECO:0000256" key="7">
    <source>
        <dbReference type="SAM" id="MobiDB-lite"/>
    </source>
</evidence>
<dbReference type="InterPro" id="IPR004869">
    <property type="entry name" value="MMPL_dom"/>
</dbReference>
<comment type="similarity">
    <text evidence="2">Belongs to the resistance-nodulation-cell division (RND) (TC 2.A.6) family. MmpL subfamily.</text>
</comment>
<protein>
    <submittedName>
        <fullName evidence="10">Membrane protein</fullName>
    </submittedName>
</protein>
<feature type="transmembrane region" description="Helical" evidence="8">
    <location>
        <begin position="376"/>
        <end position="395"/>
    </location>
</feature>
<name>A0A918KFI0_9ACTN</name>
<dbReference type="Proteomes" id="UP000619244">
    <property type="component" value="Unassembled WGS sequence"/>
</dbReference>
<keyword evidence="5 8" id="KW-1133">Transmembrane helix</keyword>
<keyword evidence="11" id="KW-1185">Reference proteome</keyword>
<evidence type="ECO:0000256" key="1">
    <source>
        <dbReference type="ARBA" id="ARBA00004651"/>
    </source>
</evidence>
<reference evidence="10" key="1">
    <citation type="journal article" date="2014" name="Int. J. Syst. Evol. Microbiol.">
        <title>Complete genome sequence of Corynebacterium casei LMG S-19264T (=DSM 44701T), isolated from a smear-ripened cheese.</title>
        <authorList>
            <consortium name="US DOE Joint Genome Institute (JGI-PGF)"/>
            <person name="Walter F."/>
            <person name="Albersmeier A."/>
            <person name="Kalinowski J."/>
            <person name="Ruckert C."/>
        </authorList>
    </citation>
    <scope>NUCLEOTIDE SEQUENCE</scope>
    <source>
        <strain evidence="10">JCM 4790</strain>
    </source>
</reference>
<feature type="transmembrane region" description="Helical" evidence="8">
    <location>
        <begin position="312"/>
        <end position="338"/>
    </location>
</feature>
<evidence type="ECO:0000256" key="8">
    <source>
        <dbReference type="SAM" id="Phobius"/>
    </source>
</evidence>
<dbReference type="RefSeq" id="WP_190189094.1">
    <property type="nucleotide sequence ID" value="NZ_BMVU01000003.1"/>
</dbReference>
<feature type="transmembrane region" description="Helical" evidence="8">
    <location>
        <begin position="20"/>
        <end position="41"/>
    </location>
</feature>
<feature type="transmembrane region" description="Helical" evidence="8">
    <location>
        <begin position="623"/>
        <end position="645"/>
    </location>
</feature>
<feature type="transmembrane region" description="Helical" evidence="8">
    <location>
        <begin position="581"/>
        <end position="603"/>
    </location>
</feature>
<feature type="domain" description="Membrane transport protein MMPL" evidence="9">
    <location>
        <begin position="406"/>
        <end position="735"/>
    </location>
</feature>
<comment type="caution">
    <text evidence="10">The sequence shown here is derived from an EMBL/GenBank/DDBJ whole genome shotgun (WGS) entry which is preliminary data.</text>
</comment>
<dbReference type="PANTHER" id="PTHR33406">
    <property type="entry name" value="MEMBRANE PROTEIN MJ1562-RELATED"/>
    <property type="match status" value="1"/>
</dbReference>
<evidence type="ECO:0000259" key="9">
    <source>
        <dbReference type="Pfam" id="PF03176"/>
    </source>
</evidence>
<dbReference type="Pfam" id="PF03176">
    <property type="entry name" value="MMPL"/>
    <property type="match status" value="2"/>
</dbReference>
<dbReference type="GO" id="GO:0005886">
    <property type="term" value="C:plasma membrane"/>
    <property type="evidence" value="ECO:0007669"/>
    <property type="project" value="UniProtKB-SubCell"/>
</dbReference>
<evidence type="ECO:0000313" key="11">
    <source>
        <dbReference type="Proteomes" id="UP000619244"/>
    </source>
</evidence>
<keyword evidence="6 8" id="KW-0472">Membrane</keyword>
<dbReference type="InterPro" id="IPR050545">
    <property type="entry name" value="Mycobact_MmpL"/>
</dbReference>
<feature type="transmembrane region" description="Helical" evidence="8">
    <location>
        <begin position="694"/>
        <end position="717"/>
    </location>
</feature>
<keyword evidence="3" id="KW-1003">Cell membrane</keyword>
<evidence type="ECO:0000256" key="4">
    <source>
        <dbReference type="ARBA" id="ARBA00022692"/>
    </source>
</evidence>
<feature type="transmembrane region" description="Helical" evidence="8">
    <location>
        <begin position="205"/>
        <end position="226"/>
    </location>
</feature>
<evidence type="ECO:0000256" key="5">
    <source>
        <dbReference type="ARBA" id="ARBA00022989"/>
    </source>
</evidence>
<proteinExistence type="inferred from homology"/>
<feature type="transmembrane region" description="Helical" evidence="8">
    <location>
        <begin position="238"/>
        <end position="257"/>
    </location>
</feature>
<accession>A0A918KFI0</accession>
<reference evidence="10" key="2">
    <citation type="submission" date="2020-09" db="EMBL/GenBank/DDBJ databases">
        <authorList>
            <person name="Sun Q."/>
            <person name="Ohkuma M."/>
        </authorList>
    </citation>
    <scope>NUCLEOTIDE SEQUENCE</scope>
    <source>
        <strain evidence="10">JCM 4790</strain>
    </source>
</reference>
<feature type="domain" description="Membrane transport protein MMPL" evidence="9">
    <location>
        <begin position="67"/>
        <end position="377"/>
    </location>
</feature>
<feature type="transmembrane region" description="Helical" evidence="8">
    <location>
        <begin position="555"/>
        <end position="574"/>
    </location>
</feature>
<feature type="region of interest" description="Disordered" evidence="7">
    <location>
        <begin position="468"/>
        <end position="503"/>
    </location>
</feature>
<dbReference type="EMBL" id="BMVU01000003">
    <property type="protein sequence ID" value="GGX59161.1"/>
    <property type="molecule type" value="Genomic_DNA"/>
</dbReference>
<sequence>MADQNSPGDRGAHAAARGRALAVLLVTGALWAFCLWASAGLHDRLTRGGFTASGTGAARAQVLADRHGAGRPDLVLLVTAGPGQSLDAPAAARTAHRLTARLRGEAGVATVGSAWEGTRPDLRSDDGRTGLLVAFLDGGEDAASRTAERLVPRLTGRHGPVTVRAAGPAWTTAAATRTAADDLTRAELIAAPLTFAILAWAFRSLIAALLPVLVGGTAVLGAMAVLRALSGFVPVSVFAQNLVAGLGFGLAVDYALFMVSRYREETSGGAAPAEAVAVAARTVGRTVAASACILSAGLAVLLVFPFPFLRSMAYAGITVAILAALTSVLVIPAALTLLGPWIERTDPFGALGRPAPPPVHGSPAWRSLARAVTRRPALCATGALAVLALFLAPFAHVRLALPDEHILPPDAPAHADARLLDGLFPGRDGHLTVVLPSVRPTAERAALDRYARALSRLHHAGTVHMGTLGAYEDGRPLGPEPASASPDPAPASPAPARDAPAEGVVATVASASGPETPAAARLVAGIRALPAPGAAYVAGPAADNVDARAALTDRLPLAAAILALVTLAVTACYTRSVLVPVKVVAVAAVSLTAALGGVVHVFQDGHLTGLLPGHAAGTGSVDATMPVLLFCIVFGLTVDYELLLLARIQEHYRATRDTTASVVHGIAHTGRVFTAAALAVAAAMGALIASDVTLLAQLGFGVALAVLVDATLVRGVLVPAVMRLMGHANWWTPLRKPLAEVAPASTRTPR</sequence>
<evidence type="ECO:0000256" key="2">
    <source>
        <dbReference type="ARBA" id="ARBA00010157"/>
    </source>
</evidence>
<evidence type="ECO:0000256" key="6">
    <source>
        <dbReference type="ARBA" id="ARBA00023136"/>
    </source>
</evidence>
<dbReference type="AlphaFoldDB" id="A0A918KFI0"/>
<gene>
    <name evidence="10" type="ORF">GCM10010358_11820</name>
</gene>
<dbReference type="PANTHER" id="PTHR33406:SF11">
    <property type="entry name" value="MEMBRANE PROTEIN SCO6666-RELATED"/>
    <property type="match status" value="1"/>
</dbReference>
<feature type="transmembrane region" description="Helical" evidence="8">
    <location>
        <begin position="287"/>
        <end position="306"/>
    </location>
</feature>
<organism evidence="10 11">
    <name type="scientific">Streptomyces minutiscleroticus</name>
    <dbReference type="NCBI Taxonomy" id="68238"/>
    <lineage>
        <taxon>Bacteria</taxon>
        <taxon>Bacillati</taxon>
        <taxon>Actinomycetota</taxon>
        <taxon>Actinomycetes</taxon>
        <taxon>Kitasatosporales</taxon>
        <taxon>Streptomycetaceae</taxon>
        <taxon>Streptomyces</taxon>
    </lineage>
</organism>
<feature type="transmembrane region" description="Helical" evidence="8">
    <location>
        <begin position="666"/>
        <end position="688"/>
    </location>
</feature>
<dbReference type="SUPFAM" id="SSF82866">
    <property type="entry name" value="Multidrug efflux transporter AcrB transmembrane domain"/>
    <property type="match status" value="2"/>
</dbReference>
<comment type="subcellular location">
    <subcellularLocation>
        <location evidence="1">Cell membrane</location>
        <topology evidence="1">Multi-pass membrane protein</topology>
    </subcellularLocation>
</comment>
<evidence type="ECO:0000256" key="3">
    <source>
        <dbReference type="ARBA" id="ARBA00022475"/>
    </source>
</evidence>
<dbReference type="Gene3D" id="1.20.1640.10">
    <property type="entry name" value="Multidrug efflux transporter AcrB transmembrane domain"/>
    <property type="match status" value="2"/>
</dbReference>